<dbReference type="InterPro" id="IPR007423">
    <property type="entry name" value="Sel_put"/>
</dbReference>
<sequence length="71" mass="8252">MHEAALHEFKAIFSRLKQTGRLMVGVPCYDTYVAHRLANHPDEPVMTYEEFFRDRQDTRYGVKGGGMNRCC</sequence>
<dbReference type="RefSeq" id="WP_044431516.1">
    <property type="nucleotide sequence ID" value="NZ_BJYZ01000027.1"/>
</dbReference>
<proteinExistence type="predicted"/>
<dbReference type="Pfam" id="PF04328">
    <property type="entry name" value="Sel_put"/>
    <property type="match status" value="1"/>
</dbReference>
<evidence type="ECO:0008006" key="3">
    <source>
        <dbReference type="Google" id="ProtNLM"/>
    </source>
</evidence>
<evidence type="ECO:0000313" key="2">
    <source>
        <dbReference type="Proteomes" id="UP000321523"/>
    </source>
</evidence>
<evidence type="ECO:0000313" key="1">
    <source>
        <dbReference type="EMBL" id="GEO41281.1"/>
    </source>
</evidence>
<protein>
    <recommendedName>
        <fullName evidence="3">DUF466 domain-containing protein</fullName>
    </recommendedName>
</protein>
<dbReference type="EMBL" id="BJYZ01000027">
    <property type="protein sequence ID" value="GEO41281.1"/>
    <property type="molecule type" value="Genomic_DNA"/>
</dbReference>
<accession>A0A512DXT3</accession>
<keyword evidence="2" id="KW-1185">Reference proteome</keyword>
<gene>
    <name evidence="1" type="ORF">SAE02_54290</name>
</gene>
<reference evidence="1 2" key="1">
    <citation type="submission" date="2019-07" db="EMBL/GenBank/DDBJ databases">
        <title>Whole genome shotgun sequence of Skermanella aerolata NBRC 106429.</title>
        <authorList>
            <person name="Hosoyama A."/>
            <person name="Uohara A."/>
            <person name="Ohji S."/>
            <person name="Ichikawa N."/>
        </authorList>
    </citation>
    <scope>NUCLEOTIDE SEQUENCE [LARGE SCALE GENOMIC DNA]</scope>
    <source>
        <strain evidence="1 2">NBRC 106429</strain>
    </source>
</reference>
<comment type="caution">
    <text evidence="1">The sequence shown here is derived from an EMBL/GenBank/DDBJ whole genome shotgun (WGS) entry which is preliminary data.</text>
</comment>
<dbReference type="Proteomes" id="UP000321523">
    <property type="component" value="Unassembled WGS sequence"/>
</dbReference>
<dbReference type="OrthoDB" id="9814284at2"/>
<organism evidence="1 2">
    <name type="scientific">Skermanella aerolata</name>
    <dbReference type="NCBI Taxonomy" id="393310"/>
    <lineage>
        <taxon>Bacteria</taxon>
        <taxon>Pseudomonadati</taxon>
        <taxon>Pseudomonadota</taxon>
        <taxon>Alphaproteobacteria</taxon>
        <taxon>Rhodospirillales</taxon>
        <taxon>Azospirillaceae</taxon>
        <taxon>Skermanella</taxon>
    </lineage>
</organism>
<dbReference type="PANTHER" id="PTHR38453">
    <property type="entry name" value="CYTOPLASMIC PROTEIN-RELATED"/>
    <property type="match status" value="1"/>
</dbReference>
<dbReference type="PANTHER" id="PTHR38453:SF1">
    <property type="entry name" value="CYTOPLASMIC PROTEIN"/>
    <property type="match status" value="1"/>
</dbReference>
<dbReference type="AlphaFoldDB" id="A0A512DXT3"/>
<name>A0A512DXT3_9PROT</name>